<dbReference type="PANTHER" id="PTHR34129">
    <property type="entry name" value="BLR1139 PROTEIN"/>
    <property type="match status" value="1"/>
</dbReference>
<dbReference type="PANTHER" id="PTHR34129:SF1">
    <property type="entry name" value="DUF952 DOMAIN-CONTAINING PROTEIN"/>
    <property type="match status" value="1"/>
</dbReference>
<keyword evidence="2" id="KW-1185">Reference proteome</keyword>
<dbReference type="SUPFAM" id="SSF56399">
    <property type="entry name" value="ADP-ribosylation"/>
    <property type="match status" value="1"/>
</dbReference>
<dbReference type="Proteomes" id="UP000680714">
    <property type="component" value="Unassembled WGS sequence"/>
</dbReference>
<dbReference type="InterPro" id="IPR009297">
    <property type="entry name" value="DUF952"/>
</dbReference>
<evidence type="ECO:0000313" key="1">
    <source>
        <dbReference type="EMBL" id="MBR9971840.1"/>
    </source>
</evidence>
<protein>
    <submittedName>
        <fullName evidence="1">DUF952 domain-containing protein</fullName>
    </submittedName>
</protein>
<dbReference type="Gene3D" id="3.20.170.20">
    <property type="entry name" value="Protein of unknown function DUF952"/>
    <property type="match status" value="1"/>
</dbReference>
<dbReference type="RefSeq" id="WP_211547999.1">
    <property type="nucleotide sequence ID" value="NZ_JAGTUF010000006.1"/>
</dbReference>
<organism evidence="1 2">
    <name type="scientific">Magnetospirillum sulfuroxidans</name>
    <dbReference type="NCBI Taxonomy" id="611300"/>
    <lineage>
        <taxon>Bacteria</taxon>
        <taxon>Pseudomonadati</taxon>
        <taxon>Pseudomonadota</taxon>
        <taxon>Alphaproteobacteria</taxon>
        <taxon>Rhodospirillales</taxon>
        <taxon>Rhodospirillaceae</taxon>
        <taxon>Magnetospirillum</taxon>
    </lineage>
</organism>
<dbReference type="EMBL" id="JAGTUF010000006">
    <property type="protein sequence ID" value="MBR9971840.1"/>
    <property type="molecule type" value="Genomic_DNA"/>
</dbReference>
<sequence length="115" mass="12354">MTTTLYHMCRADEWQAAQNSGFYLGSSQDAADGFMHFSTASQIVESAAKHRAGQTGLLLLAVDADALGAALKWEVSRGGQLFPHLYAALPVSAARWAKPLPLGADGHHIFPPFED</sequence>
<name>A0ABS5IBP0_9PROT</name>
<accession>A0ABS5IBP0</accession>
<evidence type="ECO:0000313" key="2">
    <source>
        <dbReference type="Proteomes" id="UP000680714"/>
    </source>
</evidence>
<proteinExistence type="predicted"/>
<reference evidence="1 2" key="1">
    <citation type="submission" date="2021-04" db="EMBL/GenBank/DDBJ databases">
        <title>Magnetospirillum sulfuroxidans sp. nov., a facultative chemolithoautotrophic sulfur-oxidizing alphaproteobacterium isolated from freshwater sediment and proposals for Paramagetospirillum gen. nov., and Magnetospirillaceae fam. nov.</title>
        <authorList>
            <person name="Koziaeva V."/>
            <person name="Geelhoed J.S."/>
            <person name="Sorokin D.Y."/>
            <person name="Grouzdev D.S."/>
        </authorList>
    </citation>
    <scope>NUCLEOTIDE SEQUENCE [LARGE SCALE GENOMIC DNA]</scope>
    <source>
        <strain evidence="1 2">J10</strain>
    </source>
</reference>
<gene>
    <name evidence="1" type="ORF">KEC16_08940</name>
</gene>
<dbReference type="Pfam" id="PF06108">
    <property type="entry name" value="DUF952"/>
    <property type="match status" value="1"/>
</dbReference>
<comment type="caution">
    <text evidence="1">The sequence shown here is derived from an EMBL/GenBank/DDBJ whole genome shotgun (WGS) entry which is preliminary data.</text>
</comment>